<dbReference type="Proteomes" id="UP001146793">
    <property type="component" value="Unassembled WGS sequence"/>
</dbReference>
<evidence type="ECO:0000313" key="4">
    <source>
        <dbReference type="EMBL" id="KAJ3428121.1"/>
    </source>
</evidence>
<dbReference type="InterPro" id="IPR018197">
    <property type="entry name" value="Glycerate_kinase_RE-like"/>
</dbReference>
<dbReference type="NCBIfam" id="TIGR00045">
    <property type="entry name" value="glycerate kinase"/>
    <property type="match status" value="1"/>
</dbReference>
<dbReference type="InterPro" id="IPR036129">
    <property type="entry name" value="Glycerate_kinase_sf"/>
</dbReference>
<comment type="caution">
    <text evidence="4">The sequence shown here is derived from an EMBL/GenBank/DDBJ whole genome shotgun (WGS) entry which is preliminary data.</text>
</comment>
<dbReference type="Gene3D" id="3.40.50.10350">
    <property type="entry name" value="Glycerate kinase, domain 1"/>
    <property type="match status" value="1"/>
</dbReference>
<comment type="similarity">
    <text evidence="1">Belongs to the glycerate kinase type-1 family.</text>
</comment>
<name>A0AAV7YGW3_9EUKA</name>
<dbReference type="Pfam" id="PF02595">
    <property type="entry name" value="Gly_kinase"/>
    <property type="match status" value="1"/>
</dbReference>
<proteinExistence type="inferred from homology"/>
<dbReference type="AlphaFoldDB" id="A0AAV7YGW3"/>
<keyword evidence="3" id="KW-0418">Kinase</keyword>
<organism evidence="4 5">
    <name type="scientific">Anaeramoeba flamelloides</name>
    <dbReference type="NCBI Taxonomy" id="1746091"/>
    <lineage>
        <taxon>Eukaryota</taxon>
        <taxon>Metamonada</taxon>
        <taxon>Anaeramoebidae</taxon>
        <taxon>Anaeramoeba</taxon>
    </lineage>
</organism>
<dbReference type="SUPFAM" id="SSF110738">
    <property type="entry name" value="Glycerate kinase I"/>
    <property type="match status" value="1"/>
</dbReference>
<evidence type="ECO:0000256" key="2">
    <source>
        <dbReference type="ARBA" id="ARBA00022679"/>
    </source>
</evidence>
<keyword evidence="2" id="KW-0808">Transferase</keyword>
<protein>
    <submittedName>
        <fullName evidence="4">Glycerate 2-kinase</fullName>
    </submittedName>
</protein>
<evidence type="ECO:0000256" key="1">
    <source>
        <dbReference type="ARBA" id="ARBA00006284"/>
    </source>
</evidence>
<dbReference type="EMBL" id="JANTQA010000060">
    <property type="protein sequence ID" value="KAJ3428121.1"/>
    <property type="molecule type" value="Genomic_DNA"/>
</dbReference>
<gene>
    <name evidence="4" type="ORF">M0812_25753</name>
</gene>
<accession>A0AAV7YGW3</accession>
<sequence>MIKTLLAFNNFKDSITAQQVGVTVSKVLTKALPWINVQSENMPVSDGGDRFLETLEESLSLEILKERVVGPLGEPIESVYGMSRKFPEIAVVEMAKASGLELIPKHLRDPLETTTYGTGQLIKFAIEKGAKKILIGIGGSATNDAGLGALQALGLKIEGERITSDYFTGRDLNFVTDLHFPTKHLYDDIEFQISCDVKNPFLGVDGAVNVYSEQKGATQPWMKSRLEGGLKNIHDLLLKKTQVNVQNIPGTGAAGGFPAAFLGFTNTKLESGIKLVSKMLDLENKLKNSDIIFTGEGKLDSQTEYGKAISYLMDLCEKYDKPLVCLCGHIEDGVKMRRDNWQAHRMLDVCDFHTSMNNPTYCLEKLIMDRVYNFPLIKNIVKSRKESKNEK</sequence>
<dbReference type="PANTHER" id="PTHR21599:SF0">
    <property type="entry name" value="GLYCERATE KINASE"/>
    <property type="match status" value="1"/>
</dbReference>
<evidence type="ECO:0000256" key="3">
    <source>
        <dbReference type="ARBA" id="ARBA00022777"/>
    </source>
</evidence>
<dbReference type="GO" id="GO:0008887">
    <property type="term" value="F:glycerate kinase activity"/>
    <property type="evidence" value="ECO:0007669"/>
    <property type="project" value="InterPro"/>
</dbReference>
<dbReference type="InterPro" id="IPR004381">
    <property type="entry name" value="Glycerate_kinase"/>
</dbReference>
<dbReference type="InterPro" id="IPR018193">
    <property type="entry name" value="Glyc_kinase_flavodox-like_fold"/>
</dbReference>
<dbReference type="Gene3D" id="3.90.1510.10">
    <property type="entry name" value="Glycerate kinase, domain 2"/>
    <property type="match status" value="1"/>
</dbReference>
<dbReference type="PANTHER" id="PTHR21599">
    <property type="entry name" value="GLYCERATE KINASE"/>
    <property type="match status" value="1"/>
</dbReference>
<reference evidence="4" key="1">
    <citation type="submission" date="2022-08" db="EMBL/GenBank/DDBJ databases">
        <title>Novel sulphate-reducing endosymbionts in the free-living metamonad Anaeramoeba.</title>
        <authorList>
            <person name="Jerlstrom-Hultqvist J."/>
            <person name="Cepicka I."/>
            <person name="Gallot-Lavallee L."/>
            <person name="Salas-Leiva D."/>
            <person name="Curtis B.A."/>
            <person name="Zahonova K."/>
            <person name="Pipaliya S."/>
            <person name="Dacks J."/>
            <person name="Roger A.J."/>
        </authorList>
    </citation>
    <scope>NUCLEOTIDE SEQUENCE</scope>
    <source>
        <strain evidence="4">Busselton2</strain>
    </source>
</reference>
<dbReference type="GO" id="GO:0031388">
    <property type="term" value="P:organic acid phosphorylation"/>
    <property type="evidence" value="ECO:0007669"/>
    <property type="project" value="InterPro"/>
</dbReference>
<evidence type="ECO:0000313" key="5">
    <source>
        <dbReference type="Proteomes" id="UP001146793"/>
    </source>
</evidence>
<dbReference type="PIRSF" id="PIRSF006078">
    <property type="entry name" value="GlxK"/>
    <property type="match status" value="1"/>
</dbReference>